<dbReference type="OMA" id="REGNSHN"/>
<dbReference type="AlphaFoldDB" id="A0A2I1CGC9"/>
<evidence type="ECO:0000256" key="1">
    <source>
        <dbReference type="SAM" id="SignalP"/>
    </source>
</evidence>
<feature type="signal peptide" evidence="1">
    <location>
        <begin position="1"/>
        <end position="20"/>
    </location>
</feature>
<keyword evidence="3" id="KW-1185">Reference proteome</keyword>
<dbReference type="Proteomes" id="UP000234474">
    <property type="component" value="Unassembled WGS sequence"/>
</dbReference>
<sequence>MRWSLAWLLPSLCLVVLTNASPLGHESAYDIEGVESLNTLVRRVRTGPGGGIVTTPKKTTDLFLLDSGPGGCTSKEATLDTWLTEVFLLHDAMKTAYANIQGDRSWMLMWYTWFGVQLDMKTGGVDVSNAANKQLWDTIGVCSWIRKVNFDIDHISRVTKFLSGAGLPNPQVAGEKPRLFCGPEAAEHQPWAESVVKDHKGEDVVTERDPETQLPTEYLKLGTAFLEAARNPNANAFWFSAFNGYDIDYKGETSACAENPKDGKRRLAKTARPASSWPVIFSDGVDFTFGRANRHILFCPLSFSPPTGFHSYPSLTKAVEDYPTAGLKDPDESLDKMMPVSSTMYHELYHLTDDDNTKDQAYSLDRVIGNARDPSTREGNSHNPETYTLFATAAYLYLNAPAGDEPCLYIGGFPKKASDPFAQ</sequence>
<dbReference type="VEuPathDB" id="FungiDB:P174DRAFT_428217"/>
<accession>A0A2I1CGC9</accession>
<feature type="chain" id="PRO_5014173755" description="Lysine-specific metallo-endopeptidase domain-containing protein" evidence="1">
    <location>
        <begin position="21"/>
        <end position="423"/>
    </location>
</feature>
<name>A0A2I1CGC9_ASPN1</name>
<dbReference type="GeneID" id="36532824"/>
<dbReference type="OrthoDB" id="4259138at2759"/>
<gene>
    <name evidence="2" type="ORF">P174DRAFT_428217</name>
</gene>
<proteinExistence type="predicted"/>
<dbReference type="InterPro" id="IPR024079">
    <property type="entry name" value="MetalloPept_cat_dom_sf"/>
</dbReference>
<dbReference type="EMBL" id="MSZS01000002">
    <property type="protein sequence ID" value="PKX96686.1"/>
    <property type="molecule type" value="Genomic_DNA"/>
</dbReference>
<dbReference type="Gene3D" id="3.40.390.10">
    <property type="entry name" value="Collagenase (Catalytic Domain)"/>
    <property type="match status" value="1"/>
</dbReference>
<organism evidence="2 3">
    <name type="scientific">Aspergillus novofumigatus (strain IBT 16806)</name>
    <dbReference type="NCBI Taxonomy" id="1392255"/>
    <lineage>
        <taxon>Eukaryota</taxon>
        <taxon>Fungi</taxon>
        <taxon>Dikarya</taxon>
        <taxon>Ascomycota</taxon>
        <taxon>Pezizomycotina</taxon>
        <taxon>Eurotiomycetes</taxon>
        <taxon>Eurotiomycetidae</taxon>
        <taxon>Eurotiales</taxon>
        <taxon>Aspergillaceae</taxon>
        <taxon>Aspergillus</taxon>
        <taxon>Aspergillus subgen. Fumigati</taxon>
    </lineage>
</organism>
<evidence type="ECO:0000313" key="2">
    <source>
        <dbReference type="EMBL" id="PKX96686.1"/>
    </source>
</evidence>
<dbReference type="GO" id="GO:0008237">
    <property type="term" value="F:metallopeptidase activity"/>
    <property type="evidence" value="ECO:0007669"/>
    <property type="project" value="InterPro"/>
</dbReference>
<protein>
    <recommendedName>
        <fullName evidence="4">Lysine-specific metallo-endopeptidase domain-containing protein</fullName>
    </recommendedName>
</protein>
<evidence type="ECO:0000313" key="3">
    <source>
        <dbReference type="Proteomes" id="UP000234474"/>
    </source>
</evidence>
<dbReference type="RefSeq" id="XP_024685281.1">
    <property type="nucleotide sequence ID" value="XM_024825499.1"/>
</dbReference>
<comment type="caution">
    <text evidence="2">The sequence shown here is derived from an EMBL/GenBank/DDBJ whole genome shotgun (WGS) entry which is preliminary data.</text>
</comment>
<reference evidence="3" key="1">
    <citation type="journal article" date="2018" name="Proc. Natl. Acad. Sci. U.S.A.">
        <title>Linking secondary metabolites to gene clusters through genome sequencing of six diverse Aspergillus species.</title>
        <authorList>
            <person name="Kaerboelling I."/>
            <person name="Vesth T.C."/>
            <person name="Frisvad J.C."/>
            <person name="Nybo J.L."/>
            <person name="Theobald S."/>
            <person name="Kuo A."/>
            <person name="Bowyer P."/>
            <person name="Matsuda Y."/>
            <person name="Mondo S."/>
            <person name="Lyhne E.K."/>
            <person name="Kogle M.E."/>
            <person name="Clum A."/>
            <person name="Lipzen A."/>
            <person name="Salamov A."/>
            <person name="Ngan C.Y."/>
            <person name="Daum C."/>
            <person name="Chiniquy J."/>
            <person name="Barry K."/>
            <person name="LaButti K."/>
            <person name="Haridas S."/>
            <person name="Simmons B.A."/>
            <person name="Magnuson J.K."/>
            <person name="Mortensen U.H."/>
            <person name="Larsen T.O."/>
            <person name="Grigoriev I.V."/>
            <person name="Baker S.E."/>
            <person name="Andersen M.R."/>
        </authorList>
    </citation>
    <scope>NUCLEOTIDE SEQUENCE [LARGE SCALE GENOMIC DNA]</scope>
    <source>
        <strain evidence="3">IBT 16806</strain>
    </source>
</reference>
<keyword evidence="1" id="KW-0732">Signal</keyword>
<evidence type="ECO:0008006" key="4">
    <source>
        <dbReference type="Google" id="ProtNLM"/>
    </source>
</evidence>